<evidence type="ECO:0000313" key="2">
    <source>
        <dbReference type="EMBL" id="CAH7681640.1"/>
    </source>
</evidence>
<feature type="compositionally biased region" description="Basic and acidic residues" evidence="1">
    <location>
        <begin position="32"/>
        <end position="48"/>
    </location>
</feature>
<gene>
    <name evidence="2" type="ORF">PPACK8108_LOCUS14268</name>
</gene>
<protein>
    <submittedName>
        <fullName evidence="2">Uncharacterized protein</fullName>
    </submittedName>
</protein>
<proteinExistence type="predicted"/>
<organism evidence="2 3">
    <name type="scientific">Phakopsora pachyrhizi</name>
    <name type="common">Asian soybean rust disease fungus</name>
    <dbReference type="NCBI Taxonomy" id="170000"/>
    <lineage>
        <taxon>Eukaryota</taxon>
        <taxon>Fungi</taxon>
        <taxon>Dikarya</taxon>
        <taxon>Basidiomycota</taxon>
        <taxon>Pucciniomycotina</taxon>
        <taxon>Pucciniomycetes</taxon>
        <taxon>Pucciniales</taxon>
        <taxon>Phakopsoraceae</taxon>
        <taxon>Phakopsora</taxon>
    </lineage>
</organism>
<evidence type="ECO:0000256" key="1">
    <source>
        <dbReference type="SAM" id="MobiDB-lite"/>
    </source>
</evidence>
<accession>A0AAV0B5X6</accession>
<dbReference type="EMBL" id="CALTRL010003660">
    <property type="protein sequence ID" value="CAH7681640.1"/>
    <property type="molecule type" value="Genomic_DNA"/>
</dbReference>
<comment type="caution">
    <text evidence="2">The sequence shown here is derived from an EMBL/GenBank/DDBJ whole genome shotgun (WGS) entry which is preliminary data.</text>
</comment>
<keyword evidence="3" id="KW-1185">Reference proteome</keyword>
<name>A0AAV0B5X6_PHAPC</name>
<sequence>MVQRMSMVSSREKRLLKITEVGFNQQITSSLERQKERADISKEKEKQSHGNASENGQGYLILRPLVFLRIATDWVTCGYL</sequence>
<dbReference type="AlphaFoldDB" id="A0AAV0B5X6"/>
<feature type="region of interest" description="Disordered" evidence="1">
    <location>
        <begin position="29"/>
        <end position="55"/>
    </location>
</feature>
<evidence type="ECO:0000313" key="3">
    <source>
        <dbReference type="Proteomes" id="UP001153365"/>
    </source>
</evidence>
<reference evidence="2" key="1">
    <citation type="submission" date="2022-06" db="EMBL/GenBank/DDBJ databases">
        <authorList>
            <consortium name="SYNGENTA / RWTH Aachen University"/>
        </authorList>
    </citation>
    <scope>NUCLEOTIDE SEQUENCE</scope>
</reference>
<dbReference type="Proteomes" id="UP001153365">
    <property type="component" value="Unassembled WGS sequence"/>
</dbReference>